<keyword evidence="7" id="KW-0804">Transcription</keyword>
<keyword evidence="9" id="KW-0119">Carbohydrate metabolism</keyword>
<dbReference type="RefSeq" id="XP_024708746.1">
    <property type="nucleotide sequence ID" value="XM_024845365.1"/>
</dbReference>
<dbReference type="SUPFAM" id="SSF57701">
    <property type="entry name" value="Zn2/Cys6 DNA-binding domain"/>
    <property type="match status" value="1"/>
</dbReference>
<dbReference type="PROSITE" id="PS00463">
    <property type="entry name" value="ZN2_CY6_FUNGAL_1"/>
    <property type="match status" value="1"/>
</dbReference>
<evidence type="ECO:0000256" key="7">
    <source>
        <dbReference type="ARBA" id="ARBA00023163"/>
    </source>
</evidence>
<accession>A0A2I2GKN7</accession>
<dbReference type="OrthoDB" id="3364175at2759"/>
<dbReference type="Proteomes" id="UP000234275">
    <property type="component" value="Unassembled WGS sequence"/>
</dbReference>
<evidence type="ECO:0000313" key="11">
    <source>
        <dbReference type="EMBL" id="PLB53444.1"/>
    </source>
</evidence>
<gene>
    <name evidence="11" type="ORF">P170DRAFT_376303</name>
</gene>
<dbReference type="SMART" id="SM00906">
    <property type="entry name" value="Fungal_trans"/>
    <property type="match status" value="1"/>
</dbReference>
<organism evidence="11 12">
    <name type="scientific">Aspergillus steynii IBT 23096</name>
    <dbReference type="NCBI Taxonomy" id="1392250"/>
    <lineage>
        <taxon>Eukaryota</taxon>
        <taxon>Fungi</taxon>
        <taxon>Dikarya</taxon>
        <taxon>Ascomycota</taxon>
        <taxon>Pezizomycotina</taxon>
        <taxon>Eurotiomycetes</taxon>
        <taxon>Eurotiomycetidae</taxon>
        <taxon>Eurotiales</taxon>
        <taxon>Aspergillaceae</taxon>
        <taxon>Aspergillus</taxon>
        <taxon>Aspergillus subgen. Circumdati</taxon>
    </lineage>
</organism>
<evidence type="ECO:0000256" key="5">
    <source>
        <dbReference type="ARBA" id="ARBA00023125"/>
    </source>
</evidence>
<evidence type="ECO:0000256" key="2">
    <source>
        <dbReference type="ARBA" id="ARBA00022723"/>
    </source>
</evidence>
<proteinExistence type="predicted"/>
<keyword evidence="2" id="KW-0479">Metal-binding</keyword>
<dbReference type="AlphaFoldDB" id="A0A2I2GKN7"/>
<evidence type="ECO:0000256" key="3">
    <source>
        <dbReference type="ARBA" id="ARBA00022833"/>
    </source>
</evidence>
<keyword evidence="12" id="KW-1185">Reference proteome</keyword>
<dbReference type="InterPro" id="IPR051127">
    <property type="entry name" value="Fungal_SecMet_Regulators"/>
</dbReference>
<dbReference type="Gene3D" id="1.20.5.170">
    <property type="match status" value="1"/>
</dbReference>
<dbReference type="GO" id="GO:0000978">
    <property type="term" value="F:RNA polymerase II cis-regulatory region sequence-specific DNA binding"/>
    <property type="evidence" value="ECO:0007669"/>
    <property type="project" value="TreeGrafter"/>
</dbReference>
<evidence type="ECO:0000256" key="4">
    <source>
        <dbReference type="ARBA" id="ARBA00023015"/>
    </source>
</evidence>
<dbReference type="GO" id="GO:0005634">
    <property type="term" value="C:nucleus"/>
    <property type="evidence" value="ECO:0007669"/>
    <property type="project" value="UniProtKB-SubCell"/>
</dbReference>
<dbReference type="Pfam" id="PF00172">
    <property type="entry name" value="Zn_clus"/>
    <property type="match status" value="1"/>
</dbReference>
<dbReference type="GO" id="GO:0000981">
    <property type="term" value="F:DNA-binding transcription factor activity, RNA polymerase II-specific"/>
    <property type="evidence" value="ECO:0007669"/>
    <property type="project" value="InterPro"/>
</dbReference>
<evidence type="ECO:0000256" key="6">
    <source>
        <dbReference type="ARBA" id="ARBA00023159"/>
    </source>
</evidence>
<reference evidence="11 12" key="1">
    <citation type="submission" date="2016-12" db="EMBL/GenBank/DDBJ databases">
        <title>The genomes of Aspergillus section Nigri reveals drivers in fungal speciation.</title>
        <authorList>
            <consortium name="DOE Joint Genome Institute"/>
            <person name="Vesth T.C."/>
            <person name="Nybo J."/>
            <person name="Theobald S."/>
            <person name="Brandl J."/>
            <person name="Frisvad J.C."/>
            <person name="Nielsen K.F."/>
            <person name="Lyhne E.K."/>
            <person name="Kogle M.E."/>
            <person name="Kuo A."/>
            <person name="Riley R."/>
            <person name="Clum A."/>
            <person name="Nolan M."/>
            <person name="Lipzen A."/>
            <person name="Salamov A."/>
            <person name="Henrissat B."/>
            <person name="Wiebenga A."/>
            <person name="De Vries R.P."/>
            <person name="Grigoriev I.V."/>
            <person name="Mortensen U.H."/>
            <person name="Andersen M.R."/>
            <person name="Baker S.E."/>
        </authorList>
    </citation>
    <scope>NUCLEOTIDE SEQUENCE [LARGE SCALE GENOMIC DNA]</scope>
    <source>
        <strain evidence="11 12">IBT 23096</strain>
    </source>
</reference>
<name>A0A2I2GKN7_9EURO</name>
<dbReference type="InterPro" id="IPR001138">
    <property type="entry name" value="Zn2Cys6_DnaBD"/>
</dbReference>
<comment type="subcellular location">
    <subcellularLocation>
        <location evidence="1">Nucleus</location>
    </subcellularLocation>
</comment>
<keyword evidence="5" id="KW-0238">DNA-binding</keyword>
<evidence type="ECO:0000256" key="8">
    <source>
        <dbReference type="ARBA" id="ARBA00023242"/>
    </source>
</evidence>
<dbReference type="FunFam" id="4.10.240.10:FF:000009">
    <property type="entry name" value="C6 transcription factor (Gal4)"/>
    <property type="match status" value="1"/>
</dbReference>
<dbReference type="GO" id="GO:0000435">
    <property type="term" value="P:positive regulation of transcription from RNA polymerase II promoter by galactose"/>
    <property type="evidence" value="ECO:0007669"/>
    <property type="project" value="TreeGrafter"/>
</dbReference>
<dbReference type="SMART" id="SM00066">
    <property type="entry name" value="GAL4"/>
    <property type="match status" value="1"/>
</dbReference>
<dbReference type="GeneID" id="36553065"/>
<dbReference type="STRING" id="1392250.A0A2I2GKN7"/>
<dbReference type="Pfam" id="PF04082">
    <property type="entry name" value="Fungal_trans"/>
    <property type="match status" value="1"/>
</dbReference>
<evidence type="ECO:0000259" key="10">
    <source>
        <dbReference type="PROSITE" id="PS50048"/>
    </source>
</evidence>
<dbReference type="InterPro" id="IPR007219">
    <property type="entry name" value="XnlR_reg_dom"/>
</dbReference>
<evidence type="ECO:0000256" key="1">
    <source>
        <dbReference type="ARBA" id="ARBA00004123"/>
    </source>
</evidence>
<dbReference type="PANTHER" id="PTHR47424:SF3">
    <property type="entry name" value="REGULATORY PROTEIN GAL4"/>
    <property type="match status" value="1"/>
</dbReference>
<dbReference type="EMBL" id="MSFO01000002">
    <property type="protein sequence ID" value="PLB53444.1"/>
    <property type="molecule type" value="Genomic_DNA"/>
</dbReference>
<sequence length="619" mass="69300">MQSMSGYGPGAFGRNSHVPACLECRTRKAKCSKTQPCGSCTRHNRKCVYASKVHRTPLTREHLTAVENRLHLLEAALGGLFPDGEMQEISRELLLEESPGDRMSSNADNEWISADNTLSYDPLVFDDLPNPTQFMAPEFDSSPVDADNWSAPQADTIAAPEEEAKFVDIYFAHYNTVYPMLHEETFRLVQGGQSAPPHWPVLANMVLALGAWLSVDVREELDLTYFARAEQHFQKISMGNRGNLILVQGLVLLSEFAQKQGSPEKSGRYVGSAVHISIGLNLHVETQDSKTSELDREIRRRVWWSVYCAESCSAKIYGRPLLLPEDTLITVRPVSNIHENTLTSSSTTFPPQSDESTIYTGLIQQSSYHRMANKIYRHLLSSPNVTAQDVQEADEMIDTWHKGSSLCLQVTNPSSAPEWYFIARRRQVLCDRSLRLLVHRPLLLRWLRRKSIDGETSTADHSSELHCRAQGLAIARTTIDMISDLIATGRSSRLTLSFTLYALFHALIVPLVYIKANPSSPESISCVQDIEKAGSALQYLPEHMDALSNYFMVALRRLACVSSQAAKQHEGTTEGKRAVKPHDVRSSVSDIFGNQELELLKSGDLRSSPRLDFSEWVHS</sequence>
<protein>
    <recommendedName>
        <fullName evidence="10">Zn(2)-C6 fungal-type domain-containing protein</fullName>
    </recommendedName>
</protein>
<dbReference type="GO" id="GO:0008270">
    <property type="term" value="F:zinc ion binding"/>
    <property type="evidence" value="ECO:0007669"/>
    <property type="project" value="InterPro"/>
</dbReference>
<dbReference type="VEuPathDB" id="FungiDB:P170DRAFT_376303"/>
<feature type="domain" description="Zn(2)-C6 fungal-type" evidence="10">
    <location>
        <begin position="20"/>
        <end position="49"/>
    </location>
</feature>
<dbReference type="PANTHER" id="PTHR47424">
    <property type="entry name" value="REGULATORY PROTEIN GAL4"/>
    <property type="match status" value="1"/>
</dbReference>
<keyword evidence="6" id="KW-0010">Activator</keyword>
<comment type="caution">
    <text evidence="11">The sequence shown here is derived from an EMBL/GenBank/DDBJ whole genome shotgun (WGS) entry which is preliminary data.</text>
</comment>
<dbReference type="InterPro" id="IPR036864">
    <property type="entry name" value="Zn2-C6_fun-type_DNA-bd_sf"/>
</dbReference>
<keyword evidence="8" id="KW-0539">Nucleus</keyword>
<dbReference type="PROSITE" id="PS50048">
    <property type="entry name" value="ZN2_CY6_FUNGAL_2"/>
    <property type="match status" value="1"/>
</dbReference>
<keyword evidence="4" id="KW-0805">Transcription regulation</keyword>
<dbReference type="CDD" id="cd12148">
    <property type="entry name" value="fungal_TF_MHR"/>
    <property type="match status" value="1"/>
</dbReference>
<keyword evidence="3" id="KW-0862">Zinc</keyword>
<evidence type="ECO:0000256" key="9">
    <source>
        <dbReference type="ARBA" id="ARBA00023277"/>
    </source>
</evidence>
<dbReference type="Gene3D" id="4.10.240.10">
    <property type="entry name" value="Zn(2)-C6 fungal-type DNA-binding domain"/>
    <property type="match status" value="1"/>
</dbReference>
<evidence type="ECO:0000313" key="12">
    <source>
        <dbReference type="Proteomes" id="UP000234275"/>
    </source>
</evidence>
<dbReference type="CDD" id="cd00067">
    <property type="entry name" value="GAL4"/>
    <property type="match status" value="1"/>
</dbReference>
<dbReference type="GO" id="GO:0006351">
    <property type="term" value="P:DNA-templated transcription"/>
    <property type="evidence" value="ECO:0007669"/>
    <property type="project" value="InterPro"/>
</dbReference>